<dbReference type="GO" id="GO:0051978">
    <property type="term" value="F:lysophospholipid:sodium symporter activity"/>
    <property type="evidence" value="ECO:0007669"/>
    <property type="project" value="TreeGrafter"/>
</dbReference>
<dbReference type="InterPro" id="IPR039672">
    <property type="entry name" value="MFS_2"/>
</dbReference>
<evidence type="ECO:0000256" key="5">
    <source>
        <dbReference type="ARBA" id="ARBA00022692"/>
    </source>
</evidence>
<keyword evidence="11" id="KW-0325">Glycoprotein</keyword>
<dbReference type="Pfam" id="PF13347">
    <property type="entry name" value="MFS_2"/>
    <property type="match status" value="1"/>
</dbReference>
<comment type="subcellular location">
    <subcellularLocation>
        <location evidence="1">Cell membrane</location>
        <topology evidence="1">Multi-pass membrane protein</topology>
    </subcellularLocation>
</comment>
<dbReference type="AlphaFoldDB" id="A0A8C7EDT4"/>
<organism evidence="12 13">
    <name type="scientific">Nothoprocta perdicaria</name>
    <name type="common">Chilean tinamou</name>
    <name type="synonym">Crypturus perdicarius</name>
    <dbReference type="NCBI Taxonomy" id="30464"/>
    <lineage>
        <taxon>Eukaryota</taxon>
        <taxon>Metazoa</taxon>
        <taxon>Chordata</taxon>
        <taxon>Craniata</taxon>
        <taxon>Vertebrata</taxon>
        <taxon>Euteleostomi</taxon>
        <taxon>Archelosauria</taxon>
        <taxon>Archosauria</taxon>
        <taxon>Dinosauria</taxon>
        <taxon>Saurischia</taxon>
        <taxon>Theropoda</taxon>
        <taxon>Coelurosauria</taxon>
        <taxon>Aves</taxon>
        <taxon>Palaeognathae</taxon>
        <taxon>Tinamiformes</taxon>
        <taxon>Tinamidae</taxon>
        <taxon>Nothoprocta</taxon>
    </lineage>
</organism>
<dbReference type="GO" id="GO:0008643">
    <property type="term" value="P:carbohydrate transport"/>
    <property type="evidence" value="ECO:0007669"/>
    <property type="project" value="InterPro"/>
</dbReference>
<accession>A0A8C7EDT4</accession>
<evidence type="ECO:0000313" key="12">
    <source>
        <dbReference type="Ensembl" id="ENSNPEP00000012544.1"/>
    </source>
</evidence>
<reference evidence="12" key="2">
    <citation type="submission" date="2025-09" db="UniProtKB">
        <authorList>
            <consortium name="Ensembl"/>
        </authorList>
    </citation>
    <scope>IDENTIFICATION</scope>
</reference>
<evidence type="ECO:0000256" key="10">
    <source>
        <dbReference type="ARBA" id="ARBA00023157"/>
    </source>
</evidence>
<dbReference type="PANTHER" id="PTHR11328:SF29">
    <property type="entry name" value="SODIUM-DEPENDENT LYSOPHOSPHATIDYLCHOLINE SYMPORTER 1"/>
    <property type="match status" value="1"/>
</dbReference>
<dbReference type="GO" id="GO:0140329">
    <property type="term" value="P:lysophospholipid translocation"/>
    <property type="evidence" value="ECO:0007669"/>
    <property type="project" value="TreeGrafter"/>
</dbReference>
<keyword evidence="4" id="KW-1003">Cell membrane</keyword>
<proteinExistence type="inferred from homology"/>
<keyword evidence="10" id="KW-1015">Disulfide bond</keyword>
<dbReference type="PANTHER" id="PTHR11328">
    <property type="entry name" value="MAJOR FACILITATOR SUPERFAMILY DOMAIN-CONTAINING PROTEIN"/>
    <property type="match status" value="1"/>
</dbReference>
<keyword evidence="6" id="KW-0769">Symport</keyword>
<comment type="similarity">
    <text evidence="2">Belongs to the major facilitator superfamily.</text>
</comment>
<keyword evidence="3" id="KW-0813">Transport</keyword>
<dbReference type="Ensembl" id="ENSNPET00000012853.1">
    <property type="protein sequence ID" value="ENSNPEP00000012544.1"/>
    <property type="gene ID" value="ENSNPEG00000009375.1"/>
</dbReference>
<evidence type="ECO:0000256" key="8">
    <source>
        <dbReference type="ARBA" id="ARBA00023055"/>
    </source>
</evidence>
<evidence type="ECO:0000256" key="7">
    <source>
        <dbReference type="ARBA" id="ARBA00022989"/>
    </source>
</evidence>
<dbReference type="GO" id="GO:0015245">
    <property type="term" value="F:fatty acid transmembrane transporter activity"/>
    <property type="evidence" value="ECO:0007669"/>
    <property type="project" value="TreeGrafter"/>
</dbReference>
<evidence type="ECO:0000256" key="2">
    <source>
        <dbReference type="ARBA" id="ARBA00008335"/>
    </source>
</evidence>
<reference evidence="12" key="1">
    <citation type="submission" date="2025-08" db="UniProtKB">
        <authorList>
            <consortium name="Ensembl"/>
        </authorList>
    </citation>
    <scope>IDENTIFICATION</scope>
</reference>
<evidence type="ECO:0000256" key="4">
    <source>
        <dbReference type="ARBA" id="ARBA00022475"/>
    </source>
</evidence>
<evidence type="ECO:0000256" key="1">
    <source>
        <dbReference type="ARBA" id="ARBA00004651"/>
    </source>
</evidence>
<evidence type="ECO:0000256" key="3">
    <source>
        <dbReference type="ARBA" id="ARBA00022448"/>
    </source>
</evidence>
<keyword evidence="5" id="KW-0812">Transmembrane</keyword>
<keyword evidence="13" id="KW-1185">Reference proteome</keyword>
<keyword evidence="7" id="KW-1133">Transmembrane helix</keyword>
<dbReference type="GO" id="GO:1990379">
    <property type="term" value="P:lipid transport across blood-brain barrier"/>
    <property type="evidence" value="ECO:0007669"/>
    <property type="project" value="TreeGrafter"/>
</dbReference>
<keyword evidence="8" id="KW-0445">Lipid transport</keyword>
<evidence type="ECO:0000256" key="9">
    <source>
        <dbReference type="ARBA" id="ARBA00023136"/>
    </source>
</evidence>
<evidence type="ECO:0000313" key="13">
    <source>
        <dbReference type="Proteomes" id="UP000694420"/>
    </source>
</evidence>
<protein>
    <submittedName>
        <fullName evidence="12">Uncharacterized protein</fullName>
    </submittedName>
</protein>
<dbReference type="Proteomes" id="UP000694420">
    <property type="component" value="Unplaced"/>
</dbReference>
<keyword evidence="9" id="KW-0472">Membrane</keyword>
<evidence type="ECO:0000256" key="11">
    <source>
        <dbReference type="ARBA" id="ARBA00023180"/>
    </source>
</evidence>
<evidence type="ECO:0000256" key="6">
    <source>
        <dbReference type="ARBA" id="ARBA00022847"/>
    </source>
</evidence>
<sequence length="173" mass="18186">MPRNARSLLCTGAWPGHVGQPVAGPRAPARGTSSAGCPGSLRGRLGRLAACPAALCSPSFAPRRAGPLRFGCPPHCPAPAPGLAAPSTRREGRAKLSVCSKLCYAVGGAPYQTTGCVLGFFLQIYLLDVAQLDPFSASIILFVGRAWDAVTDPMVGFFISKTSWSRFGRLMPW</sequence>
<name>A0A8C7EDT4_NOTPE</name>
<dbReference type="GO" id="GO:0005886">
    <property type="term" value="C:plasma membrane"/>
    <property type="evidence" value="ECO:0007669"/>
    <property type="project" value="UniProtKB-SubCell"/>
</dbReference>